<dbReference type="GO" id="GO:0000978">
    <property type="term" value="F:RNA polymerase II cis-regulatory region sequence-specific DNA binding"/>
    <property type="evidence" value="ECO:0007669"/>
    <property type="project" value="TreeGrafter"/>
</dbReference>
<dbReference type="InterPro" id="IPR013761">
    <property type="entry name" value="SAM/pointed_sf"/>
</dbReference>
<dbReference type="AlphaFoldDB" id="A0A7R9QSS8"/>
<dbReference type="SUPFAM" id="SSF47769">
    <property type="entry name" value="SAM/Pointed domain"/>
    <property type="match status" value="1"/>
</dbReference>
<dbReference type="PANTHER" id="PTHR11037">
    <property type="entry name" value="TRANSCRIPTION FACTOR CP2"/>
    <property type="match status" value="1"/>
</dbReference>
<dbReference type="Pfam" id="PF18016">
    <property type="entry name" value="SAM_3"/>
    <property type="match status" value="1"/>
</dbReference>
<proteinExistence type="predicted"/>
<name>A0A7R9QSS8_9ACAR</name>
<dbReference type="EMBL" id="CAJPVJ010010219">
    <property type="protein sequence ID" value="CAG2173070.1"/>
    <property type="molecule type" value="Genomic_DNA"/>
</dbReference>
<dbReference type="InterPro" id="IPR041418">
    <property type="entry name" value="SAM_3"/>
</dbReference>
<reference evidence="2" key="1">
    <citation type="submission" date="2020-11" db="EMBL/GenBank/DDBJ databases">
        <authorList>
            <person name="Tran Van P."/>
        </authorList>
    </citation>
    <scope>NUCLEOTIDE SEQUENCE</scope>
</reference>
<protein>
    <recommendedName>
        <fullName evidence="1">SAM domain-containing protein</fullName>
    </recommendedName>
</protein>
<evidence type="ECO:0000313" key="2">
    <source>
        <dbReference type="EMBL" id="CAD7655883.1"/>
    </source>
</evidence>
<feature type="domain" description="SAM" evidence="1">
    <location>
        <begin position="35"/>
        <end position="90"/>
    </location>
</feature>
<evidence type="ECO:0000259" key="1">
    <source>
        <dbReference type="Pfam" id="PF18016"/>
    </source>
</evidence>
<sequence length="130" mass="14803">MLLLIPNISGFKSLYKPSDECLPSVSSGKTGLPSDATPTETYEWLNRNRFHRLTDVLMNFSSEDLRRLSRDDLIQICGLSDGIRLYNTIHAIQSTTRLTIFVTTDGKVHNGIYLKSLTHEELRHRLIEAL</sequence>
<keyword evidence="3" id="KW-1185">Reference proteome</keyword>
<dbReference type="PANTHER" id="PTHR11037:SF21">
    <property type="entry name" value="GEMINI, ISOFORM C"/>
    <property type="match status" value="1"/>
</dbReference>
<dbReference type="GO" id="GO:0005634">
    <property type="term" value="C:nucleus"/>
    <property type="evidence" value="ECO:0007669"/>
    <property type="project" value="TreeGrafter"/>
</dbReference>
<feature type="non-terminal residue" evidence="2">
    <location>
        <position position="1"/>
    </location>
</feature>
<accession>A0A7R9QSS8</accession>
<dbReference type="Proteomes" id="UP000728032">
    <property type="component" value="Unassembled WGS sequence"/>
</dbReference>
<gene>
    <name evidence="2" type="ORF">ONB1V03_LOCUS12524</name>
</gene>
<dbReference type="OrthoDB" id="9996779at2759"/>
<evidence type="ECO:0000313" key="3">
    <source>
        <dbReference type="Proteomes" id="UP000728032"/>
    </source>
</evidence>
<dbReference type="EMBL" id="OC925044">
    <property type="protein sequence ID" value="CAD7655883.1"/>
    <property type="molecule type" value="Genomic_DNA"/>
</dbReference>
<organism evidence="2">
    <name type="scientific">Oppiella nova</name>
    <dbReference type="NCBI Taxonomy" id="334625"/>
    <lineage>
        <taxon>Eukaryota</taxon>
        <taxon>Metazoa</taxon>
        <taxon>Ecdysozoa</taxon>
        <taxon>Arthropoda</taxon>
        <taxon>Chelicerata</taxon>
        <taxon>Arachnida</taxon>
        <taxon>Acari</taxon>
        <taxon>Acariformes</taxon>
        <taxon>Sarcoptiformes</taxon>
        <taxon>Oribatida</taxon>
        <taxon>Brachypylina</taxon>
        <taxon>Oppioidea</taxon>
        <taxon>Oppiidae</taxon>
        <taxon>Oppiella</taxon>
    </lineage>
</organism>
<dbReference type="InterPro" id="IPR040167">
    <property type="entry name" value="TF_CP2-like"/>
</dbReference>
<dbReference type="Gene3D" id="1.10.150.50">
    <property type="entry name" value="Transcription Factor, Ets-1"/>
    <property type="match status" value="1"/>
</dbReference>
<dbReference type="GO" id="GO:0001228">
    <property type="term" value="F:DNA-binding transcription activator activity, RNA polymerase II-specific"/>
    <property type="evidence" value="ECO:0007669"/>
    <property type="project" value="TreeGrafter"/>
</dbReference>